<organism evidence="3 4">
    <name type="scientific">Meridianimarinicoccus roseus</name>
    <dbReference type="NCBI Taxonomy" id="2072018"/>
    <lineage>
        <taxon>Bacteria</taxon>
        <taxon>Pseudomonadati</taxon>
        <taxon>Pseudomonadota</taxon>
        <taxon>Alphaproteobacteria</taxon>
        <taxon>Rhodobacterales</taxon>
        <taxon>Paracoccaceae</taxon>
        <taxon>Meridianimarinicoccus</taxon>
    </lineage>
</organism>
<comment type="caution">
    <text evidence="3">The sequence shown here is derived from an EMBL/GenBank/DDBJ whole genome shotgun (WGS) entry which is preliminary data.</text>
</comment>
<dbReference type="PANTHER" id="PTHR11707:SF28">
    <property type="entry name" value="60 KDA LYSOPHOSPHOLIPASE"/>
    <property type="match status" value="1"/>
</dbReference>
<dbReference type="EMBL" id="QGKU01000052">
    <property type="protein sequence ID" value="PWR01322.1"/>
    <property type="molecule type" value="Genomic_DNA"/>
</dbReference>
<reference evidence="3 4" key="1">
    <citation type="submission" date="2018-05" db="EMBL/GenBank/DDBJ databases">
        <title>Rhodobacteraceae gen. nov., sp. nov. isolated from sea water.</title>
        <authorList>
            <person name="Ren Y."/>
        </authorList>
    </citation>
    <scope>NUCLEOTIDE SEQUENCE [LARGE SCALE GENOMIC DNA]</scope>
    <source>
        <strain evidence="3 4">TG-679</strain>
    </source>
</reference>
<dbReference type="RefSeq" id="WP_109812932.1">
    <property type="nucleotide sequence ID" value="NZ_QGKU01000052.1"/>
</dbReference>
<dbReference type="OrthoDB" id="9788068at2"/>
<dbReference type="PANTHER" id="PTHR11707">
    <property type="entry name" value="L-ASPARAGINASE"/>
    <property type="match status" value="1"/>
</dbReference>
<dbReference type="InterPro" id="IPR037152">
    <property type="entry name" value="L-asparaginase_N_sf"/>
</dbReference>
<dbReference type="Proteomes" id="UP000245680">
    <property type="component" value="Unassembled WGS sequence"/>
</dbReference>
<evidence type="ECO:0000313" key="4">
    <source>
        <dbReference type="Proteomes" id="UP000245680"/>
    </source>
</evidence>
<accession>A0A2V2L7M0</accession>
<dbReference type="Gene3D" id="3.40.50.1170">
    <property type="entry name" value="L-asparaginase, N-terminal domain"/>
    <property type="match status" value="1"/>
</dbReference>
<feature type="domain" description="L-asparaginase N-terminal" evidence="2">
    <location>
        <begin position="7"/>
        <end position="157"/>
    </location>
</feature>
<proteinExistence type="predicted"/>
<dbReference type="PROSITE" id="PS51732">
    <property type="entry name" value="ASN_GLN_ASE_3"/>
    <property type="match status" value="1"/>
</dbReference>
<protein>
    <submittedName>
        <fullName evidence="3">Asparaginase</fullName>
    </submittedName>
</protein>
<dbReference type="InterPro" id="IPR027474">
    <property type="entry name" value="L-asparaginase_N"/>
</dbReference>
<gene>
    <name evidence="3" type="ORF">DKT77_17310</name>
</gene>
<sequence>MTDGALRILVTGGTIDKVHDPRVEALVFPRDGATLVPEMLAMGRCHFPLVQIVMLKDSLDFDDADREAIAAAAAAAPEAALVITHGTGTMGATARFLQGRVPGKTVVLTGAMRPHSISASDGSFNLGGAVVAAQVLPEGVYGVMNGRVIPAARLDKNVEAGRFDL</sequence>
<dbReference type="PIRSF" id="PIRSF500176">
    <property type="entry name" value="L_ASNase"/>
    <property type="match status" value="1"/>
</dbReference>
<dbReference type="InterPro" id="IPR036152">
    <property type="entry name" value="Asp/glu_Ase-like_sf"/>
</dbReference>
<dbReference type="Pfam" id="PF00710">
    <property type="entry name" value="Asparaginase"/>
    <property type="match status" value="1"/>
</dbReference>
<feature type="active site" description="O-isoaspartyl threonine intermediate" evidence="1">
    <location>
        <position position="14"/>
    </location>
</feature>
<keyword evidence="4" id="KW-1185">Reference proteome</keyword>
<dbReference type="GO" id="GO:0004067">
    <property type="term" value="F:asparaginase activity"/>
    <property type="evidence" value="ECO:0007669"/>
    <property type="project" value="UniProtKB-UniRule"/>
</dbReference>
<dbReference type="PRINTS" id="PR00139">
    <property type="entry name" value="ASNGLNASE"/>
</dbReference>
<evidence type="ECO:0000256" key="1">
    <source>
        <dbReference type="PIRSR" id="PIRSR001220-1"/>
    </source>
</evidence>
<evidence type="ECO:0000313" key="3">
    <source>
        <dbReference type="EMBL" id="PWR01322.1"/>
    </source>
</evidence>
<name>A0A2V2L7M0_9RHOB</name>
<dbReference type="AlphaFoldDB" id="A0A2V2L7M0"/>
<dbReference type="PIRSF" id="PIRSF001220">
    <property type="entry name" value="L-ASNase_gatD"/>
    <property type="match status" value="1"/>
</dbReference>
<evidence type="ECO:0000259" key="2">
    <source>
        <dbReference type="Pfam" id="PF00710"/>
    </source>
</evidence>
<dbReference type="InterPro" id="IPR006034">
    <property type="entry name" value="Asparaginase/glutaminase-like"/>
</dbReference>
<dbReference type="SUPFAM" id="SSF53774">
    <property type="entry name" value="Glutaminase/Asparaginase"/>
    <property type="match status" value="1"/>
</dbReference>